<organism evidence="1 2">
    <name type="scientific">Solibacillus kalamii</name>
    <dbReference type="NCBI Taxonomy" id="1748298"/>
    <lineage>
        <taxon>Bacteria</taxon>
        <taxon>Bacillati</taxon>
        <taxon>Bacillota</taxon>
        <taxon>Bacilli</taxon>
        <taxon>Bacillales</taxon>
        <taxon>Caryophanaceae</taxon>
        <taxon>Solibacillus</taxon>
    </lineage>
</organism>
<evidence type="ECO:0000313" key="2">
    <source>
        <dbReference type="Proteomes" id="UP000196594"/>
    </source>
</evidence>
<sequence length="71" mass="8030">MKLRKCCGNSHPNDKHADYIENDESSDMNRWENDGGSTAGTLHLVICTKNFIFAKISLFIKSDILALYKPI</sequence>
<comment type="caution">
    <text evidence="1">The sequence shown here is derived from an EMBL/GenBank/DDBJ whole genome shotgun (WGS) entry which is preliminary data.</text>
</comment>
<dbReference type="Proteomes" id="UP000196594">
    <property type="component" value="Unassembled WGS sequence"/>
</dbReference>
<evidence type="ECO:0000313" key="1">
    <source>
        <dbReference type="EMBL" id="OUZ38910.1"/>
    </source>
</evidence>
<accession>A0ABX3ZGU4</accession>
<gene>
    <name evidence="1" type="ORF">CBM15_10530</name>
</gene>
<dbReference type="EMBL" id="NHNT01000006">
    <property type="protein sequence ID" value="OUZ38910.1"/>
    <property type="molecule type" value="Genomic_DNA"/>
</dbReference>
<keyword evidence="2" id="KW-1185">Reference proteome</keyword>
<protein>
    <submittedName>
        <fullName evidence="1">Aspartyl-tRNA synthetase</fullName>
    </submittedName>
</protein>
<name>A0ABX3ZGU4_9BACL</name>
<proteinExistence type="predicted"/>
<reference evidence="1 2" key="1">
    <citation type="journal article" date="2017" name="Int. J. Syst. Evol. Microbiol.">
        <title>Solibacillus kalamii sp. nov., isolated from a high-efficiency particulate arrestance filter system used in the International Space Station.</title>
        <authorList>
            <person name="Checinska Sielaff A."/>
            <person name="Kumar R.M."/>
            <person name="Pal D."/>
            <person name="Mayilraj S."/>
            <person name="Venkateswaran K."/>
        </authorList>
    </citation>
    <scope>NUCLEOTIDE SEQUENCE [LARGE SCALE GENOMIC DNA]</scope>
    <source>
        <strain evidence="1 2">ISSFR-015</strain>
    </source>
</reference>